<evidence type="ECO:0000256" key="4">
    <source>
        <dbReference type="ARBA" id="ARBA00023136"/>
    </source>
</evidence>
<evidence type="ECO:0000256" key="1">
    <source>
        <dbReference type="ARBA" id="ARBA00004141"/>
    </source>
</evidence>
<keyword evidence="4 5" id="KW-0472">Membrane</keyword>
<dbReference type="EMBL" id="AENY02000002">
    <property type="protein sequence ID" value="EKP95171.1"/>
    <property type="molecule type" value="Genomic_DNA"/>
</dbReference>
<evidence type="ECO:0000256" key="5">
    <source>
        <dbReference type="SAM" id="Phobius"/>
    </source>
</evidence>
<proteinExistence type="predicted"/>
<gene>
    <name evidence="6" type="ORF">ThesuDRAFT_00908</name>
</gene>
<accession>K6QEC9</accession>
<keyword evidence="7" id="KW-1185">Reference proteome</keyword>
<feature type="transmembrane region" description="Helical" evidence="5">
    <location>
        <begin position="375"/>
        <end position="394"/>
    </location>
</feature>
<reference evidence="6" key="2">
    <citation type="submission" date="2012-10" db="EMBL/GenBank/DDBJ databases">
        <title>Improved high-quality draft of Thermaerobacter subterraneus C21, DSM 13965.</title>
        <authorList>
            <consortium name="DOE Joint Genome Institute"/>
            <person name="Eisen J."/>
            <person name="Huntemann M."/>
            <person name="Wei C.-L."/>
            <person name="Han J."/>
            <person name="Detter J.C."/>
            <person name="Han C."/>
            <person name="Tapia R."/>
            <person name="Chen A."/>
            <person name="Kyrpides N."/>
            <person name="Mavromatis K."/>
            <person name="Markowitz V."/>
            <person name="Szeto E."/>
            <person name="Ivanova N."/>
            <person name="Mikhailova N."/>
            <person name="Ovchinnikova G."/>
            <person name="Pagani I."/>
            <person name="Pati A."/>
            <person name="Goodwin L."/>
            <person name="Nordberg H.P."/>
            <person name="Cantor M.N."/>
            <person name="Hua S.X."/>
            <person name="Woyke T."/>
            <person name="Eisen J."/>
            <person name="Klenk H.-P."/>
        </authorList>
    </citation>
    <scope>NUCLEOTIDE SEQUENCE [LARGE SCALE GENOMIC DNA]</scope>
    <source>
        <strain evidence="6">DSM 13965</strain>
    </source>
</reference>
<evidence type="ECO:0000313" key="6">
    <source>
        <dbReference type="EMBL" id="EKP95171.1"/>
    </source>
</evidence>
<feature type="transmembrane region" description="Helical" evidence="5">
    <location>
        <begin position="277"/>
        <end position="305"/>
    </location>
</feature>
<feature type="transmembrane region" description="Helical" evidence="5">
    <location>
        <begin position="191"/>
        <end position="211"/>
    </location>
</feature>
<organism evidence="6 7">
    <name type="scientific">Thermaerobacter subterraneus DSM 13965</name>
    <dbReference type="NCBI Taxonomy" id="867903"/>
    <lineage>
        <taxon>Bacteria</taxon>
        <taxon>Bacillati</taxon>
        <taxon>Bacillota</taxon>
        <taxon>Clostridia</taxon>
        <taxon>Eubacteriales</taxon>
        <taxon>Clostridiales Family XVII. Incertae Sedis</taxon>
        <taxon>Thermaerobacter</taxon>
    </lineage>
</organism>
<dbReference type="HOGENOM" id="CLU_055818_0_0_9"/>
<dbReference type="GO" id="GO:0005886">
    <property type="term" value="C:plasma membrane"/>
    <property type="evidence" value="ECO:0007669"/>
    <property type="project" value="TreeGrafter"/>
</dbReference>
<name>K6QEC9_9FIRM</name>
<comment type="subcellular location">
    <subcellularLocation>
        <location evidence="1">Membrane</location>
        <topology evidence="1">Multi-pass membrane protein</topology>
    </subcellularLocation>
</comment>
<dbReference type="Pfam" id="PF01566">
    <property type="entry name" value="Nramp"/>
    <property type="match status" value="1"/>
</dbReference>
<evidence type="ECO:0000313" key="7">
    <source>
        <dbReference type="Proteomes" id="UP000005710"/>
    </source>
</evidence>
<dbReference type="STRING" id="867903.ThesuDRAFT_00908"/>
<feature type="transmembrane region" description="Helical" evidence="5">
    <location>
        <begin position="49"/>
        <end position="70"/>
    </location>
</feature>
<dbReference type="RefSeq" id="WP_006903181.1">
    <property type="nucleotide sequence ID" value="NZ_JH976535.1"/>
</dbReference>
<dbReference type="AlphaFoldDB" id="K6QEC9"/>
<feature type="transmembrane region" description="Helical" evidence="5">
    <location>
        <begin position="232"/>
        <end position="257"/>
    </location>
</feature>
<reference evidence="6" key="1">
    <citation type="submission" date="2010-10" db="EMBL/GenBank/DDBJ databases">
        <authorList>
            <consortium name="US DOE Joint Genome Institute (JGI-PGF)"/>
            <person name="Lucas S."/>
            <person name="Copeland A."/>
            <person name="Lapidus A."/>
            <person name="Bruce D."/>
            <person name="Goodwin L."/>
            <person name="Pitluck S."/>
            <person name="Kyrpides N."/>
            <person name="Mavromatis K."/>
            <person name="Detter J.C."/>
            <person name="Han C."/>
            <person name="Land M."/>
            <person name="Hauser L."/>
            <person name="Markowitz V."/>
            <person name="Cheng J.-F."/>
            <person name="Hugenholtz P."/>
            <person name="Woyke T."/>
            <person name="Wu D."/>
            <person name="Pukall R."/>
            <person name="Wahrenburg C."/>
            <person name="Brambilla E."/>
            <person name="Klenk H.-P."/>
            <person name="Eisen J.A."/>
        </authorList>
    </citation>
    <scope>NUCLEOTIDE SEQUENCE [LARGE SCALE GENOMIC DNA]</scope>
    <source>
        <strain evidence="6">DSM 13965</strain>
    </source>
</reference>
<feature type="transmembrane region" description="Helical" evidence="5">
    <location>
        <begin position="16"/>
        <end position="37"/>
    </location>
</feature>
<feature type="transmembrane region" description="Helical" evidence="5">
    <location>
        <begin position="120"/>
        <end position="141"/>
    </location>
</feature>
<keyword evidence="3 5" id="KW-1133">Transmembrane helix</keyword>
<dbReference type="PANTHER" id="PTHR11706">
    <property type="entry name" value="SOLUTE CARRIER PROTEIN FAMILY 11 MEMBER"/>
    <property type="match status" value="1"/>
</dbReference>
<comment type="caution">
    <text evidence="6">The sequence shown here is derived from an EMBL/GenBank/DDBJ whole genome shotgun (WGS) entry which is preliminary data.</text>
</comment>
<dbReference type="GO" id="GO:0005384">
    <property type="term" value="F:manganese ion transmembrane transporter activity"/>
    <property type="evidence" value="ECO:0007669"/>
    <property type="project" value="TreeGrafter"/>
</dbReference>
<keyword evidence="2 5" id="KW-0812">Transmembrane</keyword>
<protein>
    <submittedName>
        <fullName evidence="6">Mn2+/Fe2_ transporter, NRAMP family</fullName>
    </submittedName>
</protein>
<evidence type="ECO:0000256" key="3">
    <source>
        <dbReference type="ARBA" id="ARBA00022989"/>
    </source>
</evidence>
<evidence type="ECO:0000256" key="2">
    <source>
        <dbReference type="ARBA" id="ARBA00022692"/>
    </source>
</evidence>
<feature type="transmembrane region" description="Helical" evidence="5">
    <location>
        <begin position="91"/>
        <end position="108"/>
    </location>
</feature>
<dbReference type="PANTHER" id="PTHR11706:SF2">
    <property type="entry name" value="TRANSPORTER PROTEIN"/>
    <property type="match status" value="1"/>
</dbReference>
<dbReference type="InterPro" id="IPR001046">
    <property type="entry name" value="NRAMP_fam"/>
</dbReference>
<dbReference type="OrthoDB" id="141480at2"/>
<feature type="transmembrane region" description="Helical" evidence="5">
    <location>
        <begin position="340"/>
        <end position="363"/>
    </location>
</feature>
<dbReference type="GO" id="GO:0015086">
    <property type="term" value="F:cadmium ion transmembrane transporter activity"/>
    <property type="evidence" value="ECO:0007669"/>
    <property type="project" value="TreeGrafter"/>
</dbReference>
<feature type="transmembrane region" description="Helical" evidence="5">
    <location>
        <begin position="153"/>
        <end position="171"/>
    </location>
</feature>
<dbReference type="eggNOG" id="COG1914">
    <property type="taxonomic scope" value="Bacteria"/>
</dbReference>
<feature type="transmembrane region" description="Helical" evidence="5">
    <location>
        <begin position="317"/>
        <end position="334"/>
    </location>
</feature>
<dbReference type="GO" id="GO:0034755">
    <property type="term" value="P:iron ion transmembrane transport"/>
    <property type="evidence" value="ECO:0007669"/>
    <property type="project" value="TreeGrafter"/>
</dbReference>
<dbReference type="Proteomes" id="UP000005710">
    <property type="component" value="Unassembled WGS sequence"/>
</dbReference>
<sequence length="406" mass="42644">MPAPAPPNQPSPPRTAAGVFLGAAFLMATSAIGPGFLTQTAVFTEQFRANFAFVILASVILDIGAQLNVWRIITVSGLRGQDLANKVLPGLGYFIALIVALGGLAFNVGNVGGAALGLNVLFGLDVKWGAIASALIAFYVFLSKEMGRAMDNFAKILGVVMLVLTLYVAVVTKPPLGEALLRAVAPTHVPFLPILTLLGGTVGGYITFAGAHRMLDAGIRGPEHLQEVTRSSVTGILTASLMRVLLFLAVFGVVAAGARLDPQNPPASAFQIGAGMLGYKIFGVVLWAAAVTSVVGASYTSVSFLRTLHPSIERHHAKWIIGFIAASTLLFVTVERPVALLILAGSLNGLILPITLGTVLLACRRRDIAGDYRHPAWMTAFGIIVVALAVYAGIQSLQGMAALWRR</sequence>